<dbReference type="EMBL" id="CP026995">
    <property type="protein sequence ID" value="QLH06431.1"/>
    <property type="molecule type" value="Genomic_DNA"/>
</dbReference>
<accession>A0A7D5M5A7</accession>
<dbReference type="Pfam" id="PF01835">
    <property type="entry name" value="MG2"/>
    <property type="match status" value="1"/>
</dbReference>
<dbReference type="InterPro" id="IPR036415">
    <property type="entry name" value="Lamin_tail_dom_sf"/>
</dbReference>
<evidence type="ECO:0000313" key="3">
    <source>
        <dbReference type="Proteomes" id="UP000509478"/>
    </source>
</evidence>
<sequence>MNRNLSLVLSLVLLAGIIAPVYAQTNTNHVVINEVEINPPGNDASSVSEWIELYNPTESNVDLGGWKIASTTVLKKTMTIPAGTIIKPGQFLTYSYQSLWFTDSNESVELRDNTGVVIDKTPAIADINNDFKSWQRIYDGFDFDISSDWKFVTSTAGSSNGKLVETKKSDELTVTISSEKQSYLFGETAILKGNISKEVFITKPFFKPEQIVVNISGPNFSKIVTLYPDLNLNFKTTLNLQQVLGINQGSYDVSVSYAGATANTNFSVGSELIKQVEKEDGSITVLTDKSQYLPGQTVSISGLASKIIPFEGMKLTVKDSDGKVISGGTLYPTKDKFTTNVFLTTVNPSYGTYEINAEYSDKSASTTFEVIKDIKEDVPISLWTDKEVYGLGDIVNISGRLNQNWVGTLDLEIIQSKSLSLGTSSQSGGGSSFKILDSVKVDGDGKFKYSFTIPTSDSRLGNYWIKVAKDVGSATKFIKAVENPETYVASTDPLVVTTNKSNYDFSLDKKLIISGQIFTPKARTSFEVPTVKISILTEDGKPLQIIGSTDAGKLSTSGVSVGYDFTAIPESSGLFSTEIGLERLIFSEGKYLIKAQYEGRSSSTTFEISDLLNLGDTSINASLDKSVYGLGETIKLTGIYSAQTTDSQGVELTLHKPNGNIDKYGTNIDGGFFSWEWKTPVKQSVNLIGNERSKATSNLGIYRLNVATGDFNTDILFKVSLNPEDDELIVPPLFVSSSKSLYKAGEKLLVEGTVNKYSKGSDGAGTPQRVTIKIIDGTFPYAQIYESAVYPDQGGAFQSTFEMPVTIFSEGQYKVKAIYKGIQTENTFSVANDFTFGLDGPVALLISTDKSEYYPGDVVVISGKPNKLIYLEAFDVSVVKKTGSEITCGSFICGKNTGPVTTIRPSPSGSFSHQFVIPNSMSSIGLYQVTVDADFETKSIQFNVVEKPPTPKLDTVIEKENRISDKIISVLTEQKTVDDVLVSPRVLSGSLITPTRGDESSVNLKVSSASGICIIGQEPECLVSESTRKPGQIYDVVEVDGMSVNIRYSGSDVRLEKFSILPESSDAFLPDTNWNVEIIKDEQVSRFYYKVTYKALE</sequence>
<dbReference type="Proteomes" id="UP000509478">
    <property type="component" value="Chromosome"/>
</dbReference>
<dbReference type="Gene3D" id="2.60.40.1930">
    <property type="match status" value="1"/>
</dbReference>
<dbReference type="AlphaFoldDB" id="A0A7D5M5A7"/>
<feature type="domain" description="LTD" evidence="1">
    <location>
        <begin position="20"/>
        <end position="125"/>
    </location>
</feature>
<dbReference type="Gene3D" id="2.60.40.1260">
    <property type="entry name" value="Lamin Tail domain"/>
    <property type="match status" value="1"/>
</dbReference>
<protein>
    <recommendedName>
        <fullName evidence="1">LTD domain-containing protein</fullName>
    </recommendedName>
</protein>
<reference evidence="2 3" key="1">
    <citation type="submission" date="2018-02" db="EMBL/GenBank/DDBJ databases">
        <title>Complete genome of Nitrosopumilus ureaphilus PS0.</title>
        <authorList>
            <person name="Qin W."/>
            <person name="Zheng Y."/>
            <person name="Stahl D.A."/>
        </authorList>
    </citation>
    <scope>NUCLEOTIDE SEQUENCE [LARGE SCALE GENOMIC DNA]</scope>
    <source>
        <strain evidence="2 3">PS0</strain>
    </source>
</reference>
<dbReference type="InterPro" id="IPR002890">
    <property type="entry name" value="MG2"/>
</dbReference>
<dbReference type="RefSeq" id="WP_179372509.1">
    <property type="nucleotide sequence ID" value="NZ_CP026995.1"/>
</dbReference>
<gene>
    <name evidence="2" type="ORF">C5F50_04580</name>
</gene>
<dbReference type="PROSITE" id="PS51841">
    <property type="entry name" value="LTD"/>
    <property type="match status" value="1"/>
</dbReference>
<keyword evidence="3" id="KW-1185">Reference proteome</keyword>
<dbReference type="OrthoDB" id="148134at2157"/>
<evidence type="ECO:0000313" key="2">
    <source>
        <dbReference type="EMBL" id="QLH06431.1"/>
    </source>
</evidence>
<dbReference type="KEGG" id="nue:C5F50_04580"/>
<evidence type="ECO:0000259" key="1">
    <source>
        <dbReference type="PROSITE" id="PS51841"/>
    </source>
</evidence>
<name>A0A7D5M5A7_9ARCH</name>
<dbReference type="GeneID" id="56067321"/>
<dbReference type="Pfam" id="PF00932">
    <property type="entry name" value="LTD"/>
    <property type="match status" value="1"/>
</dbReference>
<dbReference type="GO" id="GO:0004866">
    <property type="term" value="F:endopeptidase inhibitor activity"/>
    <property type="evidence" value="ECO:0007669"/>
    <property type="project" value="InterPro"/>
</dbReference>
<proteinExistence type="predicted"/>
<organism evidence="2 3">
    <name type="scientific">Nitrosopumilus ureiphilus</name>
    <dbReference type="NCBI Taxonomy" id="1470067"/>
    <lineage>
        <taxon>Archaea</taxon>
        <taxon>Nitrososphaerota</taxon>
        <taxon>Nitrososphaeria</taxon>
        <taxon>Nitrosopumilales</taxon>
        <taxon>Nitrosopumilaceae</taxon>
        <taxon>Nitrosopumilus</taxon>
    </lineage>
</organism>
<dbReference type="SUPFAM" id="SSF74853">
    <property type="entry name" value="Lamin A/C globular tail domain"/>
    <property type="match status" value="1"/>
</dbReference>
<dbReference type="InterPro" id="IPR001322">
    <property type="entry name" value="Lamin_tail_dom"/>
</dbReference>